<evidence type="ECO:0000313" key="1">
    <source>
        <dbReference type="EMBL" id="GAA2432688.1"/>
    </source>
</evidence>
<name>A0ABN3JMA2_9ACTN</name>
<evidence type="ECO:0008006" key="3">
    <source>
        <dbReference type="Google" id="ProtNLM"/>
    </source>
</evidence>
<evidence type="ECO:0000313" key="2">
    <source>
        <dbReference type="Proteomes" id="UP001500460"/>
    </source>
</evidence>
<comment type="caution">
    <text evidence="1">The sequence shown here is derived from an EMBL/GenBank/DDBJ whole genome shotgun (WGS) entry which is preliminary data.</text>
</comment>
<dbReference type="RefSeq" id="WP_344602130.1">
    <property type="nucleotide sequence ID" value="NZ_BAAATK010000011.1"/>
</dbReference>
<keyword evidence="2" id="KW-1185">Reference proteome</keyword>
<protein>
    <recommendedName>
        <fullName evidence="3">Secreted protein</fullName>
    </recommendedName>
</protein>
<dbReference type="Proteomes" id="UP001500460">
    <property type="component" value="Unassembled WGS sequence"/>
</dbReference>
<organism evidence="1 2">
    <name type="scientific">Streptomyces glaucus</name>
    <dbReference type="NCBI Taxonomy" id="284029"/>
    <lineage>
        <taxon>Bacteria</taxon>
        <taxon>Bacillati</taxon>
        <taxon>Actinomycetota</taxon>
        <taxon>Actinomycetes</taxon>
        <taxon>Kitasatosporales</taxon>
        <taxon>Streptomycetaceae</taxon>
        <taxon>Streptomyces</taxon>
    </lineage>
</organism>
<sequence length="120" mass="13354">MRLPAWSQQYGQDASRVPAESVSRAWVRRSRGSRAQLVLNPVRSPVRVRISVVSLPAGFPQLRVGAVEVPGDRRVHGHGVRRTGRRVVQNSSWRILGVNSRQPTTVARRTRVASGRTRTA</sequence>
<proteinExistence type="predicted"/>
<dbReference type="EMBL" id="BAAATK010000011">
    <property type="protein sequence ID" value="GAA2432688.1"/>
    <property type="molecule type" value="Genomic_DNA"/>
</dbReference>
<accession>A0ABN3JMA2</accession>
<gene>
    <name evidence="1" type="ORF">GCM10010421_21890</name>
</gene>
<reference evidence="1 2" key="1">
    <citation type="journal article" date="2019" name="Int. J. Syst. Evol. Microbiol.">
        <title>The Global Catalogue of Microorganisms (GCM) 10K type strain sequencing project: providing services to taxonomists for standard genome sequencing and annotation.</title>
        <authorList>
            <consortium name="The Broad Institute Genomics Platform"/>
            <consortium name="The Broad Institute Genome Sequencing Center for Infectious Disease"/>
            <person name="Wu L."/>
            <person name="Ma J."/>
        </authorList>
    </citation>
    <scope>NUCLEOTIDE SEQUENCE [LARGE SCALE GENOMIC DNA]</scope>
    <source>
        <strain evidence="1 2">JCM 6922</strain>
    </source>
</reference>